<organism evidence="6 7">
    <name type="scientific">Leifsonia poae</name>
    <dbReference type="NCBI Taxonomy" id="110933"/>
    <lineage>
        <taxon>Bacteria</taxon>
        <taxon>Bacillati</taxon>
        <taxon>Actinomycetota</taxon>
        <taxon>Actinomycetes</taxon>
        <taxon>Micrococcales</taxon>
        <taxon>Microbacteriaceae</taxon>
        <taxon>Leifsonia</taxon>
    </lineage>
</organism>
<comment type="subcellular location">
    <subcellularLocation>
        <location evidence="1">Membrane</location>
        <topology evidence="1">Multi-pass membrane protein</topology>
    </subcellularLocation>
</comment>
<evidence type="ECO:0000256" key="3">
    <source>
        <dbReference type="ARBA" id="ARBA00022989"/>
    </source>
</evidence>
<name>A0A9W6M181_9MICO</name>
<keyword evidence="3 5" id="KW-1133">Transmembrane helix</keyword>
<sequence>MTVFETVQLVVRIALAAVFVFMGVLHFRPGARRTMAKMIPPRMRWSGMLRPEVLVAVTGVCEIAGGVGLLLPPTRVAAAILLAVFLVAVFPANAYAARHPERFGKLATPLVTRLLLQLLLIALCVFCAL</sequence>
<evidence type="ECO:0000256" key="5">
    <source>
        <dbReference type="SAM" id="Phobius"/>
    </source>
</evidence>
<feature type="transmembrane region" description="Helical" evidence="5">
    <location>
        <begin position="77"/>
        <end position="98"/>
    </location>
</feature>
<proteinExistence type="predicted"/>
<comment type="caution">
    <text evidence="6">The sequence shown here is derived from an EMBL/GenBank/DDBJ whole genome shotgun (WGS) entry which is preliminary data.</text>
</comment>
<reference evidence="6" key="1">
    <citation type="journal article" date="2014" name="Int. J. Syst. Evol. Microbiol.">
        <title>Complete genome sequence of Corynebacterium casei LMG S-19264T (=DSM 44701T), isolated from a smear-ripened cheese.</title>
        <authorList>
            <consortium name="US DOE Joint Genome Institute (JGI-PGF)"/>
            <person name="Walter F."/>
            <person name="Albersmeier A."/>
            <person name="Kalinowski J."/>
            <person name="Ruckert C."/>
        </authorList>
    </citation>
    <scope>NUCLEOTIDE SEQUENCE</scope>
    <source>
        <strain evidence="6">VKM Ac-1401</strain>
    </source>
</reference>
<keyword evidence="4 5" id="KW-0472">Membrane</keyword>
<reference evidence="6" key="2">
    <citation type="submission" date="2023-01" db="EMBL/GenBank/DDBJ databases">
        <authorList>
            <person name="Sun Q."/>
            <person name="Evtushenko L."/>
        </authorList>
    </citation>
    <scope>NUCLEOTIDE SEQUENCE</scope>
    <source>
        <strain evidence="6">VKM Ac-1401</strain>
    </source>
</reference>
<keyword evidence="2 5" id="KW-0812">Transmembrane</keyword>
<dbReference type="InterPro" id="IPR032808">
    <property type="entry name" value="DoxX"/>
</dbReference>
<evidence type="ECO:0008006" key="8">
    <source>
        <dbReference type="Google" id="ProtNLM"/>
    </source>
</evidence>
<evidence type="ECO:0000256" key="1">
    <source>
        <dbReference type="ARBA" id="ARBA00004141"/>
    </source>
</evidence>
<gene>
    <name evidence="6" type="ORF">GCM10017584_32290</name>
</gene>
<accession>A0A9W6M181</accession>
<evidence type="ECO:0000256" key="2">
    <source>
        <dbReference type="ARBA" id="ARBA00022692"/>
    </source>
</evidence>
<protein>
    <recommendedName>
        <fullName evidence="8">DoxX family membrane protein</fullName>
    </recommendedName>
</protein>
<dbReference type="GO" id="GO:0016020">
    <property type="term" value="C:membrane"/>
    <property type="evidence" value="ECO:0007669"/>
    <property type="project" value="UniProtKB-SubCell"/>
</dbReference>
<dbReference type="AlphaFoldDB" id="A0A9W6M181"/>
<feature type="transmembrane region" description="Helical" evidence="5">
    <location>
        <begin position="6"/>
        <end position="27"/>
    </location>
</feature>
<keyword evidence="7" id="KW-1185">Reference proteome</keyword>
<evidence type="ECO:0000313" key="7">
    <source>
        <dbReference type="Proteomes" id="UP001142372"/>
    </source>
</evidence>
<dbReference type="EMBL" id="BSEN01000015">
    <property type="protein sequence ID" value="GLJ77655.1"/>
    <property type="molecule type" value="Genomic_DNA"/>
</dbReference>
<feature type="transmembrane region" description="Helical" evidence="5">
    <location>
        <begin position="48"/>
        <end position="71"/>
    </location>
</feature>
<dbReference type="PANTHER" id="PTHR36974">
    <property type="entry name" value="MEMBRANE PROTEIN-RELATED"/>
    <property type="match status" value="1"/>
</dbReference>
<evidence type="ECO:0000256" key="4">
    <source>
        <dbReference type="ARBA" id="ARBA00023136"/>
    </source>
</evidence>
<dbReference type="PANTHER" id="PTHR36974:SF1">
    <property type="entry name" value="DOXX FAMILY MEMBRANE PROTEIN"/>
    <property type="match status" value="1"/>
</dbReference>
<dbReference type="Pfam" id="PF13564">
    <property type="entry name" value="DoxX_2"/>
    <property type="match status" value="1"/>
</dbReference>
<feature type="transmembrane region" description="Helical" evidence="5">
    <location>
        <begin position="110"/>
        <end position="128"/>
    </location>
</feature>
<dbReference type="Proteomes" id="UP001142372">
    <property type="component" value="Unassembled WGS sequence"/>
</dbReference>
<evidence type="ECO:0000313" key="6">
    <source>
        <dbReference type="EMBL" id="GLJ77655.1"/>
    </source>
</evidence>
<dbReference type="RefSeq" id="WP_271178278.1">
    <property type="nucleotide sequence ID" value="NZ_BAAAJO010000003.1"/>
</dbReference>